<keyword evidence="2" id="KW-0067">ATP-binding</keyword>
<dbReference type="InterPro" id="IPR001650">
    <property type="entry name" value="Helicase_C-like"/>
</dbReference>
<dbReference type="GO" id="GO:0036297">
    <property type="term" value="P:interstrand cross-link repair"/>
    <property type="evidence" value="ECO:0007669"/>
    <property type="project" value="TreeGrafter"/>
</dbReference>
<dbReference type="Proteomes" id="UP001154061">
    <property type="component" value="Unassembled WGS sequence"/>
</dbReference>
<dbReference type="Pfam" id="PF00270">
    <property type="entry name" value="DEAD"/>
    <property type="match status" value="1"/>
</dbReference>
<dbReference type="Pfam" id="PF00271">
    <property type="entry name" value="Helicase_C"/>
    <property type="match status" value="1"/>
</dbReference>
<dbReference type="Gene3D" id="3.40.50.300">
    <property type="entry name" value="P-loop containing nucleotide triphosphate hydrolases"/>
    <property type="match status" value="2"/>
</dbReference>
<evidence type="ECO:0000256" key="2">
    <source>
        <dbReference type="ARBA" id="ARBA00022840"/>
    </source>
</evidence>
<dbReference type="InterPro" id="IPR018973">
    <property type="entry name" value="MZB"/>
</dbReference>
<dbReference type="PROSITE" id="PS51192">
    <property type="entry name" value="HELICASE_ATP_BIND_1"/>
    <property type="match status" value="1"/>
</dbReference>
<keyword evidence="6" id="KW-0347">Helicase</keyword>
<evidence type="ECO:0000256" key="1">
    <source>
        <dbReference type="ARBA" id="ARBA00022741"/>
    </source>
</evidence>
<feature type="domain" description="Helicase C-terminal" evidence="5">
    <location>
        <begin position="1037"/>
        <end position="1196"/>
    </location>
</feature>
<feature type="region of interest" description="Disordered" evidence="3">
    <location>
        <begin position="612"/>
        <end position="638"/>
    </location>
</feature>
<proteinExistence type="predicted"/>
<protein>
    <submittedName>
        <fullName evidence="6">DEAD/DEAH box helicase</fullName>
    </submittedName>
</protein>
<dbReference type="GO" id="GO:0043138">
    <property type="term" value="F:3'-5' DNA helicase activity"/>
    <property type="evidence" value="ECO:0007669"/>
    <property type="project" value="TreeGrafter"/>
</dbReference>
<organism evidence="6 7">
    <name type="scientific">Natrinema salsiterrestre</name>
    <dbReference type="NCBI Taxonomy" id="2950540"/>
    <lineage>
        <taxon>Archaea</taxon>
        <taxon>Methanobacteriati</taxon>
        <taxon>Methanobacteriota</taxon>
        <taxon>Stenosarchaea group</taxon>
        <taxon>Halobacteria</taxon>
        <taxon>Halobacteriales</taxon>
        <taxon>Natrialbaceae</taxon>
        <taxon>Natrinema</taxon>
    </lineage>
</organism>
<keyword evidence="7" id="KW-1185">Reference proteome</keyword>
<feature type="domain" description="Helicase ATP-binding" evidence="4">
    <location>
        <begin position="97"/>
        <end position="383"/>
    </location>
</feature>
<keyword evidence="1" id="KW-0547">Nucleotide-binding</keyword>
<dbReference type="SUPFAM" id="SSF52540">
    <property type="entry name" value="P-loop containing nucleoside triphosphate hydrolases"/>
    <property type="match status" value="2"/>
</dbReference>
<evidence type="ECO:0000256" key="3">
    <source>
        <dbReference type="SAM" id="MobiDB-lite"/>
    </source>
</evidence>
<keyword evidence="6" id="KW-0378">Hydrolase</keyword>
<dbReference type="RefSeq" id="WP_277524536.1">
    <property type="nucleotide sequence ID" value="NZ_JAMQOT010000011.1"/>
</dbReference>
<dbReference type="GO" id="GO:0005524">
    <property type="term" value="F:ATP binding"/>
    <property type="evidence" value="ECO:0007669"/>
    <property type="project" value="UniProtKB-KW"/>
</dbReference>
<dbReference type="InterPro" id="IPR014001">
    <property type="entry name" value="Helicase_ATP-bd"/>
</dbReference>
<accession>A0A9Q4L6V6</accession>
<dbReference type="EMBL" id="JAMQOT010000011">
    <property type="protein sequence ID" value="MDF9748018.1"/>
    <property type="molecule type" value="Genomic_DNA"/>
</dbReference>
<evidence type="ECO:0000313" key="7">
    <source>
        <dbReference type="Proteomes" id="UP001154061"/>
    </source>
</evidence>
<dbReference type="GO" id="GO:0006289">
    <property type="term" value="P:nucleotide-excision repair"/>
    <property type="evidence" value="ECO:0007669"/>
    <property type="project" value="TreeGrafter"/>
</dbReference>
<feature type="compositionally biased region" description="Polar residues" evidence="3">
    <location>
        <begin position="628"/>
        <end position="638"/>
    </location>
</feature>
<evidence type="ECO:0000259" key="5">
    <source>
        <dbReference type="PROSITE" id="PS51194"/>
    </source>
</evidence>
<feature type="compositionally biased region" description="Basic and acidic residues" evidence="3">
    <location>
        <begin position="612"/>
        <end position="626"/>
    </location>
</feature>
<dbReference type="PANTHER" id="PTHR47957:SF3">
    <property type="entry name" value="ATP-DEPENDENT HELICASE HRQ1"/>
    <property type="match status" value="1"/>
</dbReference>
<reference evidence="6" key="1">
    <citation type="submission" date="2022-06" db="EMBL/GenBank/DDBJ databases">
        <title>Natrinema sp. a new haloarchaeum isolate from saline soil.</title>
        <authorList>
            <person name="Strakova D."/>
            <person name="Galisteo C."/>
            <person name="Sanchez-Porro C."/>
            <person name="Ventosa A."/>
        </authorList>
    </citation>
    <scope>NUCLEOTIDE SEQUENCE</scope>
    <source>
        <strain evidence="6">S1CR25-10</strain>
    </source>
</reference>
<evidence type="ECO:0000259" key="4">
    <source>
        <dbReference type="PROSITE" id="PS51192"/>
    </source>
</evidence>
<dbReference type="PANTHER" id="PTHR47957">
    <property type="entry name" value="ATP-DEPENDENT HELICASE HRQ1"/>
    <property type="match status" value="1"/>
</dbReference>
<dbReference type="SMART" id="SM00487">
    <property type="entry name" value="DEXDc"/>
    <property type="match status" value="1"/>
</dbReference>
<name>A0A9Q4L6V6_9EURY</name>
<comment type="caution">
    <text evidence="6">The sequence shown here is derived from an EMBL/GenBank/DDBJ whole genome shotgun (WGS) entry which is preliminary data.</text>
</comment>
<dbReference type="Pfam" id="PF09369">
    <property type="entry name" value="MZB"/>
    <property type="match status" value="1"/>
</dbReference>
<dbReference type="InterPro" id="IPR011545">
    <property type="entry name" value="DEAD/DEAH_box_helicase_dom"/>
</dbReference>
<evidence type="ECO:0000313" key="6">
    <source>
        <dbReference type="EMBL" id="MDF9748018.1"/>
    </source>
</evidence>
<gene>
    <name evidence="6" type="ORF">NDI89_20820</name>
</gene>
<dbReference type="SMART" id="SM00490">
    <property type="entry name" value="HELICc"/>
    <property type="match status" value="1"/>
</dbReference>
<dbReference type="InterPro" id="IPR027417">
    <property type="entry name" value="P-loop_NTPase"/>
</dbReference>
<dbReference type="GO" id="GO:0003676">
    <property type="term" value="F:nucleic acid binding"/>
    <property type="evidence" value="ECO:0007669"/>
    <property type="project" value="InterPro"/>
</dbReference>
<feature type="region of interest" description="Disordered" evidence="3">
    <location>
        <begin position="239"/>
        <end position="258"/>
    </location>
</feature>
<dbReference type="PROSITE" id="PS51194">
    <property type="entry name" value="HELICASE_CTER"/>
    <property type="match status" value="1"/>
</dbReference>
<sequence length="1808" mass="203227">MKSIKEVSEELENDLQQYIESRYHLHHPRLLKERRALMDEGETATEPWVEATPTYVSGDSLRELGLPSEVVDLLKDLESDDLDIFDPPYKHQADALQSFFNDEDDLIVSTGTGSGKTEIFLYSILGQLAQEAARGETADKRGIRTLVLYPMNALVADQLSRMRLLFGDENGADTLEDYMGRRVQFGMYTSRTPYHGEYDTSKNDNLVRPVIKRYVELEEEQPDLYKQLAEKGRIPAKNLEGFLNNNNRPKETNFRTQPGDTELFTRQEMHTRDGSNPHGGTPDLLITNYSMLEYMLLRPIEQPLFEDTREWLAEDEENELNIVLDEAHLYRGAQGAEVALLLSRLLQKLGISRERVRFILTSATMGENVEEAAPEFAAQLTTGDPDDFSVITGEQVEYEGGEPSEKRTAQLLERVGYQLDDPSKIRNVASERGWDPLESDDVESVRSYLADQLVDDPLFRLAHEYLREEPLRLSALAEELFEDIDQELAREATGNLLYLCTEARQGEDQALLPTRLHMFLKGLPAQYACVNPECSGRRVTEGENLLGRIYSNPHTTCESCGSRVFELISHRTCGAAYLRAYRRSDDDRGPTFLWSDPESSEDLDELHLLVEEPRDDPNPDHEHGRSLAETTTSRNLSIASGHLVDDRHVDDEGPTTHIEVQVPTEEPPDEGGAWSWTQCPACGIKERRRPNGDTKVEDLVTKGEEPFAHSVRSMFGIQPTDPLKEEFPNEGRKVLCFSDGRQKAARLARDLQSNVESDSFREVLTDIIGSAEDEITMGRLFAEFAVYCAKNNIVFFDDSDQYTNQSGVVYKGSRSHFEDIRGNLSDIVDEYYLESIDDIPEVPAARNALSERPRQYEELLLRSLGDEQYSITGALVGYIAPSEEVFEKIDEAVPEIETDQLKSILIEALRHACEERAFDSSIEARRRSNSYPYQNWIDPDDTGLPHSEIIPEYIVESLDDEVPEEAWNSLRRALMTTEPVLFGASHGNYFVNPKATTIDLRLDDDWYRCEGCRRFSVVSLNDSCPYDGCRGTLSPVSDDDIHLQARKNFLRNPPREVLHGERDPLTLRSEEHSAQLSAKDNSEAFARSEEYELLFQDILVGDSEADQPIDVLSCTTTMEVGIDIGSLTGVAMRTVPPGPENYEQRAGRAGRRGAGLSTIVTFADNSPHESHYFENPEEMITSEGNAPVIYAGNEKIARRHINASLLARFFDPSAVETEAAVFRSLKGTAEFFEGEGDQTLAAFEDWLDEEIFADSSSTLEQLGALLPDALGEGRPSDWEVALVRDAATEFLSELQELQAKTEWEEQSTEDDDLLSVLLDAALLPTFSFPTDVADFVVRENEPGSSQPKNKYQMSRDLKQALSTYVPGREIVVDKKTYESYGVYVKFPDNPKNRVAGEDWGDLDWLNWCDVCKTVFDEHNESLAARDMECPVCEGATVSSLQMYTPEAFAPKVDETGAAEKGSDYNENRAYATQPKYPLTSTSHESENASEMAEEKSIGHSIVGKMNDEQLLVANFGADEDGFEVCTDCGAVSREGPLSNPHARPYPKDLRFVGEYDWDDQCTGSTVTTSFSHRFPSDLTVLQIPLGDEMEFVPSEAWFETPGQSLAEALVMGASRALGIEDDELEGGFRTRSAEHADIDARGVIEVFLFDTTAGGAGFSSRVWEEFDAVCAEARSILESCSCDTACHNCLRRYQNRHLHDSLNRHEGLALLDYAQTGTPPTLRPDKTQSLIKQLERALELKEEDVALRAIDDDKWEIEIDGTTMTFGIRSSLRRSRAPTSTTYDEDYSDYELSQRLPEVAHSIVDQLQ</sequence>